<keyword evidence="2" id="KW-1185">Reference proteome</keyword>
<accession>A0A1B0B888</accession>
<name>A0A1B0B888_9MUSC</name>
<dbReference type="EnsemblMetazoa" id="GPPI022058-RA">
    <property type="protein sequence ID" value="GPPI022058-PA"/>
    <property type="gene ID" value="GPPI022058"/>
</dbReference>
<reference evidence="2" key="1">
    <citation type="submission" date="2015-01" db="EMBL/GenBank/DDBJ databases">
        <authorList>
            <person name="Aksoy S."/>
            <person name="Warren W."/>
            <person name="Wilson R.K."/>
        </authorList>
    </citation>
    <scope>NUCLEOTIDE SEQUENCE [LARGE SCALE GENOMIC DNA]</scope>
    <source>
        <strain evidence="2">IAEA</strain>
    </source>
</reference>
<dbReference type="Proteomes" id="UP000092460">
    <property type="component" value="Unassembled WGS sequence"/>
</dbReference>
<proteinExistence type="predicted"/>
<protein>
    <submittedName>
        <fullName evidence="1">Uncharacterized protein</fullName>
    </submittedName>
</protein>
<evidence type="ECO:0000313" key="1">
    <source>
        <dbReference type="EnsemblMetazoa" id="GPPI022058-PA"/>
    </source>
</evidence>
<sequence>MERKGITRQLDKNSIKSKANKINIDLYNDDNAREILIGEQSSTGAMALPHRKLNNFFIYQSDIAYPANQAFYGEFPTFQEVYSDPEKSD</sequence>
<evidence type="ECO:0000313" key="2">
    <source>
        <dbReference type="Proteomes" id="UP000092460"/>
    </source>
</evidence>
<reference evidence="1" key="2">
    <citation type="submission" date="2020-05" db="UniProtKB">
        <authorList>
            <consortium name="EnsemblMetazoa"/>
        </authorList>
    </citation>
    <scope>IDENTIFICATION</scope>
    <source>
        <strain evidence="1">IAEA</strain>
    </source>
</reference>
<organism evidence="1 2">
    <name type="scientific">Glossina palpalis gambiensis</name>
    <dbReference type="NCBI Taxonomy" id="67801"/>
    <lineage>
        <taxon>Eukaryota</taxon>
        <taxon>Metazoa</taxon>
        <taxon>Ecdysozoa</taxon>
        <taxon>Arthropoda</taxon>
        <taxon>Hexapoda</taxon>
        <taxon>Insecta</taxon>
        <taxon>Pterygota</taxon>
        <taxon>Neoptera</taxon>
        <taxon>Endopterygota</taxon>
        <taxon>Diptera</taxon>
        <taxon>Brachycera</taxon>
        <taxon>Muscomorpha</taxon>
        <taxon>Hippoboscoidea</taxon>
        <taxon>Glossinidae</taxon>
        <taxon>Glossina</taxon>
    </lineage>
</organism>
<dbReference type="EMBL" id="JXJN01009879">
    <property type="status" value="NOT_ANNOTATED_CDS"/>
    <property type="molecule type" value="Genomic_DNA"/>
</dbReference>
<dbReference type="VEuPathDB" id="VectorBase:GPPI022058"/>
<dbReference type="AlphaFoldDB" id="A0A1B0B888"/>